<evidence type="ECO:0000256" key="1">
    <source>
        <dbReference type="SAM" id="MobiDB-lite"/>
    </source>
</evidence>
<evidence type="ECO:0000313" key="3">
    <source>
        <dbReference type="Proteomes" id="UP000188354"/>
    </source>
</evidence>
<dbReference type="EMBL" id="CM007365">
    <property type="protein sequence ID" value="OIW12448.1"/>
    <property type="molecule type" value="Genomic_DNA"/>
</dbReference>
<proteinExistence type="predicted"/>
<name>A0A4P1RK62_LUPAN</name>
<dbReference type="InterPro" id="IPR012870">
    <property type="entry name" value="DUF1666"/>
</dbReference>
<reference evidence="2 3" key="1">
    <citation type="journal article" date="2017" name="Plant Biotechnol. J.">
        <title>A comprehensive draft genome sequence for lupin (Lupinus angustifolius), an emerging health food: insights into plant-microbe interactions and legume evolution.</title>
        <authorList>
            <person name="Hane J.K."/>
            <person name="Ming Y."/>
            <person name="Kamphuis L.G."/>
            <person name="Nelson M.N."/>
            <person name="Garg G."/>
            <person name="Atkins C.A."/>
            <person name="Bayer P.E."/>
            <person name="Bravo A."/>
            <person name="Bringans S."/>
            <person name="Cannon S."/>
            <person name="Edwards D."/>
            <person name="Foley R."/>
            <person name="Gao L.L."/>
            <person name="Harrison M.J."/>
            <person name="Huang W."/>
            <person name="Hurgobin B."/>
            <person name="Li S."/>
            <person name="Liu C.W."/>
            <person name="McGrath A."/>
            <person name="Morahan G."/>
            <person name="Murray J."/>
            <person name="Weller J."/>
            <person name="Jian J."/>
            <person name="Singh K.B."/>
        </authorList>
    </citation>
    <scope>NUCLEOTIDE SEQUENCE [LARGE SCALE GENOMIC DNA]</scope>
    <source>
        <strain evidence="3">cv. Tanjil</strain>
        <tissue evidence="2">Whole plant</tissue>
    </source>
</reference>
<keyword evidence="3" id="KW-1185">Reference proteome</keyword>
<feature type="region of interest" description="Disordered" evidence="1">
    <location>
        <begin position="293"/>
        <end position="312"/>
    </location>
</feature>
<feature type="region of interest" description="Disordered" evidence="1">
    <location>
        <begin position="915"/>
        <end position="934"/>
    </location>
</feature>
<sequence>MGILIWVFTRIFKRCEAINSGCSSKHGNEIYETSYDNSDTLCESNNTIEQECGEVDSHGCEIEAQSNEDLSNIENLEVEEKETNELVFKFQYQTWNYSEDFSRKDGESFDKGSTNSNTNKYEFIPGKIFSHFLEEPEVSSFTVKELYVHSKDSALKENDSNPLSEICERGSVDAEEKFKGVESIEQPEEENDEVENLSNNDFICSTIELDSMSSIGEGFLSDTDFVTRNYDDEHEGLKEDFDFVKVKDSENFDDEDIDIVGELRKTEESRLQNSEMDNMLKLRDHCFQHSHRINSKHEESVKSNSHGSTGLDRADSSRFDTLWEHQYLVEEVKMELRKVIATGLPTMLENYESPRIMEELKPWKIEEQFQHGCTINDLPKAYRSYRERMRKFDILNYQKMYALGSLQLKDPLQSFSSGQNSSSAITSFLPNSFRLSRRKKSESEDPMKKFIKEFYSDLEMVYVGQLCLSWEILKWEYEKVLDLWESEQYELQRYNEVAGEFQQFQVLLQRFIENEPFQGPRVENYARNRCVMCNLLQVPIIREDNAKLNCNDKKKLRENEAYKDAITSQKLLEILEESIRTIWCFIRNDKDASKGPREIQVELQDPADSEFVMEIRAELQQLMGILIWVFTRIFKRCEAINSGCSSKHGNEIYETSYDNSDTLCESNNTIEQECGEVDSHGCEIEAQSNEDLSNIENLEVEEKETNELVFKFQYQTWNYSEDFSRKDGESFDKGSTNSNTNKYEFIPGKIFSHFLEEPEVSSFTVKELYVHSKDSALKENDSNPLSEICERGSVDAEEKFKGVESIEQPEEENDEVENLSNNDFICSTIELDSMSSIGEGFLSDTDFVTRNYDDEHEGLKEDFDFVKVKDSENFDDEDIDIVGELRKTEESRLQNSEMDNMLKLRDHCFQHSHRINSKHEESVKSNSHGSTGLDRADSSRFDTLWEHQYLVEEVKMELRKVIATGLPTMLENYESPRIMEELKPWKIEEQFQHGCTINDLPKAYRSYRERMRKFDILNYQKMYALGSLQLKDPLQSFSSGQNSSSAITSFLPNSFRLSRRKKSESEDPMKKFIKEFYSDLEMVYVGQLCLSWEILKWEYEKVLDLWESEQYELQRYNEVAGEFQQFQVLLQRFIENEPFQGPRVENYARNRCVMCNLLQVPIIREDNAKLNCNDKKKLRENEAYKDAITSQKLLEILEESIRTIWCFIRNDKDASKGPREIQVELQDPADSEFVMEIRAELQQSSGYEIGLESVEHVKNNQ</sequence>
<dbReference type="PANTHER" id="PTHR46741">
    <property type="entry name" value="OS09G0413600 PROTEIN"/>
    <property type="match status" value="1"/>
</dbReference>
<gene>
    <name evidence="2" type="ORF">TanjilG_04197</name>
</gene>
<organism evidence="2 3">
    <name type="scientific">Lupinus angustifolius</name>
    <name type="common">Narrow-leaved blue lupine</name>
    <dbReference type="NCBI Taxonomy" id="3871"/>
    <lineage>
        <taxon>Eukaryota</taxon>
        <taxon>Viridiplantae</taxon>
        <taxon>Streptophyta</taxon>
        <taxon>Embryophyta</taxon>
        <taxon>Tracheophyta</taxon>
        <taxon>Spermatophyta</taxon>
        <taxon>Magnoliopsida</taxon>
        <taxon>eudicotyledons</taxon>
        <taxon>Gunneridae</taxon>
        <taxon>Pentapetalae</taxon>
        <taxon>rosids</taxon>
        <taxon>fabids</taxon>
        <taxon>Fabales</taxon>
        <taxon>Fabaceae</taxon>
        <taxon>Papilionoideae</taxon>
        <taxon>50 kb inversion clade</taxon>
        <taxon>genistoids sensu lato</taxon>
        <taxon>core genistoids</taxon>
        <taxon>Genisteae</taxon>
        <taxon>Lupinus</taxon>
    </lineage>
</organism>
<dbReference type="Gramene" id="OIW12448">
    <property type="protein sequence ID" value="OIW12448"/>
    <property type="gene ID" value="TanjilG_04197"/>
</dbReference>
<dbReference type="PANTHER" id="PTHR46741:SF2">
    <property type="entry name" value="RIBOSOMAL PROTEIN L34AE"/>
    <property type="match status" value="1"/>
</dbReference>
<protein>
    <submittedName>
        <fullName evidence="2">Uncharacterized protein</fullName>
    </submittedName>
</protein>
<dbReference type="AlphaFoldDB" id="A0A4P1RK62"/>
<dbReference type="Proteomes" id="UP000188354">
    <property type="component" value="Chromosome LG05"/>
</dbReference>
<dbReference type="Pfam" id="PF07891">
    <property type="entry name" value="DUF1666"/>
    <property type="match status" value="2"/>
</dbReference>
<evidence type="ECO:0000313" key="2">
    <source>
        <dbReference type="EMBL" id="OIW12448.1"/>
    </source>
</evidence>
<accession>A0A4P1RK62</accession>
<dbReference type="STRING" id="3871.A0A4P1RK62"/>